<evidence type="ECO:0000256" key="3">
    <source>
        <dbReference type="SAM" id="Phobius"/>
    </source>
</evidence>
<evidence type="ECO:0000256" key="2">
    <source>
        <dbReference type="ARBA" id="ARBA00022912"/>
    </source>
</evidence>
<dbReference type="SUPFAM" id="SSF52799">
    <property type="entry name" value="(Phosphotyrosine protein) phosphatases II"/>
    <property type="match status" value="1"/>
</dbReference>
<organism evidence="6 7">
    <name type="scientific">Providencia stuartii</name>
    <dbReference type="NCBI Taxonomy" id="588"/>
    <lineage>
        <taxon>Bacteria</taxon>
        <taxon>Pseudomonadati</taxon>
        <taxon>Pseudomonadota</taxon>
        <taxon>Gammaproteobacteria</taxon>
        <taxon>Enterobacterales</taxon>
        <taxon>Morganellaceae</taxon>
        <taxon>Providencia</taxon>
    </lineage>
</organism>
<dbReference type="InterPro" id="IPR029021">
    <property type="entry name" value="Prot-tyrosine_phosphatase-like"/>
</dbReference>
<dbReference type="EMBL" id="LVIE01000212">
    <property type="protein sequence ID" value="OHT22696.1"/>
    <property type="molecule type" value="Genomic_DNA"/>
</dbReference>
<keyword evidence="3" id="KW-0472">Membrane</keyword>
<protein>
    <submittedName>
        <fullName evidence="6">Uncharacterized protein</fullName>
    </submittedName>
</protein>
<sequence length="446" mass="51477">MISLHKPLPSASRRQIWLYGLIWLIFLAPFFFLTYGQVNTYTASLSQVSSYVYSWEKHIPFLAWSIIPYWSIDLFYGLSLFICTSVREQTIHALRLIAGSLAACIGFLLFPLKFSFPRPETSHITGWMFDRLEMFDLPYNQAPSLHIILLWLLWLRFRAHLPAKWHWILHSWSLLILFSVLTTWQHHFIDVISGFAVGVIISYLLPIDSQWHWHYTGSRRSFKISINYGIGALICLFIAITFQGGAWILLWPAITFLLITLGYLGLGASVFQKTPEGALSPSACILLLPYRLIAIGTYHYYASACRQPSKVSEHIILGGRPLYPLQTQAVFDMTCEWPRNAYSKNLIYRSQPQIDLLPISAKDIERAVHTMDELAKRGSIYVHCKLGYSRSATVVIAWLVHQHQAKTIDDAIKIVTQVRPQVILNEATIEQLNHWYQKYHSHRRMP</sequence>
<dbReference type="PROSITE" id="PS50056">
    <property type="entry name" value="TYR_PHOSPHATASE_2"/>
    <property type="match status" value="1"/>
</dbReference>
<reference evidence="6 7" key="1">
    <citation type="submission" date="2016-03" db="EMBL/GenBank/DDBJ databases">
        <title>Genome sequence of Providencia stuartii strain, isolated from the salivary glands of larval Lucilia sericata.</title>
        <authorList>
            <person name="Yuan Y."/>
            <person name="Zhang Y."/>
            <person name="Fu S."/>
            <person name="Crippen T.L."/>
            <person name="Visi D."/>
            <person name="Benbow M.E."/>
            <person name="Allen M."/>
            <person name="Tomberlin J.K."/>
            <person name="Sze S.-H."/>
            <person name="Tarone A.M."/>
        </authorList>
    </citation>
    <scope>NUCLEOTIDE SEQUENCE [LARGE SCALE GENOMIC DNA]</scope>
    <source>
        <strain evidence="6 7">Crippen</strain>
    </source>
</reference>
<keyword evidence="7" id="KW-1185">Reference proteome</keyword>
<evidence type="ECO:0000256" key="1">
    <source>
        <dbReference type="ARBA" id="ARBA00022801"/>
    </source>
</evidence>
<dbReference type="GO" id="GO:0004721">
    <property type="term" value="F:phosphoprotein phosphatase activity"/>
    <property type="evidence" value="ECO:0007669"/>
    <property type="project" value="UniProtKB-KW"/>
</dbReference>
<dbReference type="RefSeq" id="WP_070929643.1">
    <property type="nucleotide sequence ID" value="NZ_VAUD01000003.1"/>
</dbReference>
<evidence type="ECO:0000313" key="7">
    <source>
        <dbReference type="Proteomes" id="UP000179588"/>
    </source>
</evidence>
<feature type="transmembrane region" description="Helical" evidence="3">
    <location>
        <begin position="137"/>
        <end position="155"/>
    </location>
</feature>
<dbReference type="AlphaFoldDB" id="A0A1S1HMR2"/>
<keyword evidence="3" id="KW-0812">Transmembrane</keyword>
<feature type="transmembrane region" description="Helical" evidence="3">
    <location>
        <begin position="58"/>
        <end position="81"/>
    </location>
</feature>
<name>A0A1S1HMR2_PROST</name>
<evidence type="ECO:0000313" key="6">
    <source>
        <dbReference type="EMBL" id="OHT22696.1"/>
    </source>
</evidence>
<accession>A0A1S1HMR2</accession>
<feature type="transmembrane region" description="Helical" evidence="3">
    <location>
        <begin position="167"/>
        <end position="185"/>
    </location>
</feature>
<dbReference type="PANTHER" id="PTHR47216">
    <property type="match status" value="1"/>
</dbReference>
<dbReference type="Pfam" id="PF00782">
    <property type="entry name" value="DSPc"/>
    <property type="match status" value="1"/>
</dbReference>
<feature type="domain" description="Tyrosine specific protein phosphatases" evidence="5">
    <location>
        <begin position="362"/>
        <end position="430"/>
    </location>
</feature>
<comment type="caution">
    <text evidence="6">The sequence shown here is derived from an EMBL/GenBank/DDBJ whole genome shotgun (WGS) entry which is preliminary data.</text>
</comment>
<dbReference type="PANTHER" id="PTHR47216:SF4">
    <property type="entry name" value="OS01G0859400 PROTEIN"/>
    <property type="match status" value="1"/>
</dbReference>
<dbReference type="Proteomes" id="UP000179588">
    <property type="component" value="Unassembled WGS sequence"/>
</dbReference>
<proteinExistence type="predicted"/>
<dbReference type="Gene3D" id="3.90.190.10">
    <property type="entry name" value="Protein tyrosine phosphatase superfamily"/>
    <property type="match status" value="1"/>
</dbReference>
<evidence type="ECO:0000259" key="4">
    <source>
        <dbReference type="PROSITE" id="PS50054"/>
    </source>
</evidence>
<feature type="transmembrane region" description="Helical" evidence="3">
    <location>
        <begin position="225"/>
        <end position="242"/>
    </location>
</feature>
<dbReference type="CDD" id="cd03386">
    <property type="entry name" value="PAP2_Aur1_like"/>
    <property type="match status" value="1"/>
</dbReference>
<dbReference type="SMART" id="SM00195">
    <property type="entry name" value="DSPc"/>
    <property type="match status" value="1"/>
</dbReference>
<feature type="domain" description="Tyrosine-protein phosphatase" evidence="4">
    <location>
        <begin position="307"/>
        <end position="441"/>
    </location>
</feature>
<feature type="transmembrane region" description="Helical" evidence="3">
    <location>
        <begin position="93"/>
        <end position="112"/>
    </location>
</feature>
<dbReference type="PROSITE" id="PS50054">
    <property type="entry name" value="TYR_PHOSPHATASE_DUAL"/>
    <property type="match status" value="1"/>
</dbReference>
<keyword evidence="2" id="KW-0904">Protein phosphatase</keyword>
<dbReference type="PROSITE" id="PS00383">
    <property type="entry name" value="TYR_PHOSPHATASE_1"/>
    <property type="match status" value="1"/>
</dbReference>
<dbReference type="InterPro" id="IPR016130">
    <property type="entry name" value="Tyr_Pase_AS"/>
</dbReference>
<feature type="transmembrane region" description="Helical" evidence="3">
    <location>
        <begin position="16"/>
        <end position="38"/>
    </location>
</feature>
<keyword evidence="1" id="KW-0378">Hydrolase</keyword>
<dbReference type="InterPro" id="IPR000387">
    <property type="entry name" value="Tyr_Pase_dom"/>
</dbReference>
<keyword evidence="3" id="KW-1133">Transmembrane helix</keyword>
<feature type="transmembrane region" description="Helical" evidence="3">
    <location>
        <begin position="191"/>
        <end position="213"/>
    </location>
</feature>
<evidence type="ECO:0000259" key="5">
    <source>
        <dbReference type="PROSITE" id="PS50056"/>
    </source>
</evidence>
<feature type="transmembrane region" description="Helical" evidence="3">
    <location>
        <begin position="248"/>
        <end position="271"/>
    </location>
</feature>
<dbReference type="InterPro" id="IPR000340">
    <property type="entry name" value="Dual-sp_phosphatase_cat-dom"/>
</dbReference>
<gene>
    <name evidence="6" type="ORF">A3Q29_09310</name>
</gene>
<dbReference type="InterPro" id="IPR020422">
    <property type="entry name" value="TYR_PHOSPHATASE_DUAL_dom"/>
</dbReference>
<dbReference type="CDD" id="cd14527">
    <property type="entry name" value="DSP_bac"/>
    <property type="match status" value="1"/>
</dbReference>